<sequence>MSEYQYVEFQAVDRPLTDRELAYARKQSTRAEISRRSFHNEYHFGDFRGDVIGMLQRGYDVHLHYANFGIRTVAIRLPARVPFAKAVWSSYIVEGLSWAPDRRGSGGVLTLAPYHEADELEELWEFEPCMRAIVGLRTRLMAGDLRVLYLFWLAAAIDGQHDSVDAKEPPVPGGLAKIAGDAQPFLEFFGLEPHLLGAAAEVSAEAPDVASPEQRIQRWVESKSDKDVKSLLRELLSEDSAAVKAATVARILGATTSSVWPTVTTNRNCQELLDRAAQLRQAEYEREQERLVAAENRKAAKQAQERKVRMKQMVDEPKKWLRKADELVAARGTDNYEAAAEVLDELREALAADGGEQLSRKHAAHLAKQHPTLNRMKSALRKRGLLE</sequence>
<keyword evidence="1" id="KW-0175">Coiled coil</keyword>
<evidence type="ECO:0000313" key="3">
    <source>
        <dbReference type="EMBL" id="TWT94108.1"/>
    </source>
</evidence>
<dbReference type="EMBL" id="SJPR01000007">
    <property type="protein sequence ID" value="TWT94108.1"/>
    <property type="molecule type" value="Genomic_DNA"/>
</dbReference>
<comment type="caution">
    <text evidence="3">The sequence shown here is derived from an EMBL/GenBank/DDBJ whole genome shotgun (WGS) entry which is preliminary data.</text>
</comment>
<evidence type="ECO:0000256" key="1">
    <source>
        <dbReference type="SAM" id="Coils"/>
    </source>
</evidence>
<reference evidence="3 4" key="1">
    <citation type="submission" date="2019-02" db="EMBL/GenBank/DDBJ databases">
        <title>Deep-cultivation of Planctomycetes and their phenomic and genomic characterization uncovers novel biology.</title>
        <authorList>
            <person name="Wiegand S."/>
            <person name="Jogler M."/>
            <person name="Boedeker C."/>
            <person name="Pinto D."/>
            <person name="Vollmers J."/>
            <person name="Rivas-Marin E."/>
            <person name="Kohn T."/>
            <person name="Peeters S.H."/>
            <person name="Heuer A."/>
            <person name="Rast P."/>
            <person name="Oberbeckmann S."/>
            <person name="Bunk B."/>
            <person name="Jeske O."/>
            <person name="Meyerdierks A."/>
            <person name="Storesund J.E."/>
            <person name="Kallscheuer N."/>
            <person name="Luecker S."/>
            <person name="Lage O.M."/>
            <person name="Pohl T."/>
            <person name="Merkel B.J."/>
            <person name="Hornburger P."/>
            <person name="Mueller R.-W."/>
            <person name="Bruemmer F."/>
            <person name="Labrenz M."/>
            <person name="Spormann A.M."/>
            <person name="Op Den Camp H."/>
            <person name="Overmann J."/>
            <person name="Amann R."/>
            <person name="Jetten M.S.M."/>
            <person name="Mascher T."/>
            <person name="Medema M.H."/>
            <person name="Devos D.P."/>
            <person name="Kaster A.-K."/>
            <person name="Ovreas L."/>
            <person name="Rohde M."/>
            <person name="Galperin M.Y."/>
            <person name="Jogler C."/>
        </authorList>
    </citation>
    <scope>NUCLEOTIDE SEQUENCE [LARGE SCALE GENOMIC DNA]</scope>
    <source>
        <strain evidence="3 4">Pla108</strain>
    </source>
</reference>
<dbReference type="AlphaFoldDB" id="A0A5C6A499"/>
<evidence type="ECO:0000256" key="2">
    <source>
        <dbReference type="SAM" id="MobiDB-lite"/>
    </source>
</evidence>
<accession>A0A5C6A499</accession>
<evidence type="ECO:0000313" key="4">
    <source>
        <dbReference type="Proteomes" id="UP000317421"/>
    </source>
</evidence>
<dbReference type="OrthoDB" id="9066681at2"/>
<dbReference type="RefSeq" id="WP_146446505.1">
    <property type="nucleotide sequence ID" value="NZ_SJPR01000007.1"/>
</dbReference>
<name>A0A5C6A499_9BACT</name>
<proteinExistence type="predicted"/>
<keyword evidence="4" id="KW-1185">Reference proteome</keyword>
<feature type="region of interest" description="Disordered" evidence="2">
    <location>
        <begin position="362"/>
        <end position="387"/>
    </location>
</feature>
<feature type="coiled-coil region" evidence="1">
    <location>
        <begin position="277"/>
        <end position="304"/>
    </location>
</feature>
<organism evidence="3 4">
    <name type="scientific">Botrimarina colliarenosi</name>
    <dbReference type="NCBI Taxonomy" id="2528001"/>
    <lineage>
        <taxon>Bacteria</taxon>
        <taxon>Pseudomonadati</taxon>
        <taxon>Planctomycetota</taxon>
        <taxon>Planctomycetia</taxon>
        <taxon>Pirellulales</taxon>
        <taxon>Lacipirellulaceae</taxon>
        <taxon>Botrimarina</taxon>
    </lineage>
</organism>
<protein>
    <submittedName>
        <fullName evidence="3">Uncharacterized protein</fullName>
    </submittedName>
</protein>
<dbReference type="Proteomes" id="UP000317421">
    <property type="component" value="Unassembled WGS sequence"/>
</dbReference>
<gene>
    <name evidence="3" type="ORF">Pla108_38200</name>
</gene>
<feature type="compositionally biased region" description="Basic residues" evidence="2">
    <location>
        <begin position="378"/>
        <end position="387"/>
    </location>
</feature>